<feature type="compositionally biased region" description="Polar residues" evidence="1">
    <location>
        <begin position="293"/>
        <end position="312"/>
    </location>
</feature>
<dbReference type="PANTHER" id="PTHR36128:SF1">
    <property type="entry name" value="COILED-COIL DOMAIN-CONTAINING PROTEIN 117"/>
    <property type="match status" value="1"/>
</dbReference>
<protein>
    <submittedName>
        <fullName evidence="2">Coiled-coil domain containing 117</fullName>
    </submittedName>
</protein>
<sequence>MAAIDRPFNAVPLFGMEYAQSPDSCFQRSHQPDSSVLASVPDVNQTNGNPMAHTLNLNNPYFTTYSQCASSVTPGGSYPNVGCAPLFQNVREGPVFSPLTTMGCTAPMRKKHKRHEDAYEYPLKKRRLSEVGNTFNSSKRMIIGVTPEPQWHSEHQGTASQPLLNAQTSVVTLTPNNEAMEETPVESLCDAACRRLQDIDNRLSLDEDIEAENSTPARNLPTLIMSELLQESLKKGFEESFTKKMVESMSRPSMELVLWKPQPEFLIDKLQAVSRCQKNKTDVCKSGVRSESAFPNKSQAASEDKSCTSSPSRDIDTMWDRDEEEMEH</sequence>
<reference evidence="2" key="2">
    <citation type="submission" date="2025-09" db="UniProtKB">
        <authorList>
            <consortium name="Ensembl"/>
        </authorList>
    </citation>
    <scope>IDENTIFICATION</scope>
</reference>
<gene>
    <name evidence="2" type="primary">CCDC117</name>
</gene>
<organism evidence="2 3">
    <name type="scientific">Leptobrachium leishanense</name>
    <name type="common">Leishan spiny toad</name>
    <dbReference type="NCBI Taxonomy" id="445787"/>
    <lineage>
        <taxon>Eukaryota</taxon>
        <taxon>Metazoa</taxon>
        <taxon>Chordata</taxon>
        <taxon>Craniata</taxon>
        <taxon>Vertebrata</taxon>
        <taxon>Euteleostomi</taxon>
        <taxon>Amphibia</taxon>
        <taxon>Batrachia</taxon>
        <taxon>Anura</taxon>
        <taxon>Pelobatoidea</taxon>
        <taxon>Megophryidae</taxon>
        <taxon>Leptobrachium</taxon>
    </lineage>
</organism>
<dbReference type="Pfam" id="PF15810">
    <property type="entry name" value="CCDC117"/>
    <property type="match status" value="1"/>
</dbReference>
<dbReference type="InterPro" id="IPR031630">
    <property type="entry name" value="CCDC117"/>
</dbReference>
<evidence type="ECO:0000256" key="1">
    <source>
        <dbReference type="SAM" id="MobiDB-lite"/>
    </source>
</evidence>
<evidence type="ECO:0000313" key="2">
    <source>
        <dbReference type="Ensembl" id="ENSLLEP00000032145.1"/>
    </source>
</evidence>
<dbReference type="AlphaFoldDB" id="A0A8C5Q5E8"/>
<name>A0A8C5Q5E8_9ANUR</name>
<dbReference type="Ensembl" id="ENSLLET00000033382.1">
    <property type="protein sequence ID" value="ENSLLEP00000032145.1"/>
    <property type="gene ID" value="ENSLLEG00000020407.1"/>
</dbReference>
<dbReference type="OrthoDB" id="9450632at2759"/>
<accession>A0A8C5Q5E8</accession>
<dbReference type="Proteomes" id="UP000694569">
    <property type="component" value="Unplaced"/>
</dbReference>
<dbReference type="PANTHER" id="PTHR36128">
    <property type="entry name" value="COILED-COIL DOMAIN-CONTAINING PROTEIN 117"/>
    <property type="match status" value="1"/>
</dbReference>
<reference evidence="2" key="1">
    <citation type="submission" date="2025-08" db="UniProtKB">
        <authorList>
            <consortium name="Ensembl"/>
        </authorList>
    </citation>
    <scope>IDENTIFICATION</scope>
</reference>
<dbReference type="GeneTree" id="ENSGT00390000005772"/>
<evidence type="ECO:0000313" key="3">
    <source>
        <dbReference type="Proteomes" id="UP000694569"/>
    </source>
</evidence>
<feature type="region of interest" description="Disordered" evidence="1">
    <location>
        <begin position="284"/>
        <end position="328"/>
    </location>
</feature>
<proteinExistence type="predicted"/>
<keyword evidence="3" id="KW-1185">Reference proteome</keyword>